<proteinExistence type="inferred from homology"/>
<evidence type="ECO:0000256" key="2">
    <source>
        <dbReference type="ARBA" id="ARBA00022980"/>
    </source>
</evidence>
<reference evidence="5" key="1">
    <citation type="journal article" date="2023" name="Mol. Phylogenet. Evol.">
        <title>Genome-scale phylogeny and comparative genomics of the fungal order Sordariales.</title>
        <authorList>
            <person name="Hensen N."/>
            <person name="Bonometti L."/>
            <person name="Westerberg I."/>
            <person name="Brannstrom I.O."/>
            <person name="Guillou S."/>
            <person name="Cros-Aarteil S."/>
            <person name="Calhoun S."/>
            <person name="Haridas S."/>
            <person name="Kuo A."/>
            <person name="Mondo S."/>
            <person name="Pangilinan J."/>
            <person name="Riley R."/>
            <person name="LaButti K."/>
            <person name="Andreopoulos B."/>
            <person name="Lipzen A."/>
            <person name="Chen C."/>
            <person name="Yan M."/>
            <person name="Daum C."/>
            <person name="Ng V."/>
            <person name="Clum A."/>
            <person name="Steindorff A."/>
            <person name="Ohm R.A."/>
            <person name="Martin F."/>
            <person name="Silar P."/>
            <person name="Natvig D.O."/>
            <person name="Lalanne C."/>
            <person name="Gautier V."/>
            <person name="Ament-Velasquez S.L."/>
            <person name="Kruys A."/>
            <person name="Hutchinson M.I."/>
            <person name="Powell A.J."/>
            <person name="Barry K."/>
            <person name="Miller A.N."/>
            <person name="Grigoriev I.V."/>
            <person name="Debuchy R."/>
            <person name="Gladieux P."/>
            <person name="Hiltunen Thoren M."/>
            <person name="Johannesson H."/>
        </authorList>
    </citation>
    <scope>NUCLEOTIDE SEQUENCE</scope>
    <source>
        <strain evidence="5">CBS 359.72</strain>
    </source>
</reference>
<accession>A0AAN7CP29</accession>
<protein>
    <submittedName>
        <fullName evidence="5">Alcohol acetyltransferase-domain-containing protein</fullName>
    </submittedName>
</protein>
<dbReference type="Proteomes" id="UP001303647">
    <property type="component" value="Unassembled WGS sequence"/>
</dbReference>
<dbReference type="GO" id="GO:1990904">
    <property type="term" value="C:ribonucleoprotein complex"/>
    <property type="evidence" value="ECO:0007669"/>
    <property type="project" value="UniProtKB-KW"/>
</dbReference>
<dbReference type="InterPro" id="IPR020070">
    <property type="entry name" value="Ribosomal_bL9_N"/>
</dbReference>
<dbReference type="PANTHER" id="PTHR28037">
    <property type="entry name" value="ALCOHOL O-ACETYLTRANSFERASE 1-RELATED"/>
    <property type="match status" value="1"/>
</dbReference>
<feature type="domain" description="Ribosomal protein L9" evidence="4">
    <location>
        <begin position="448"/>
        <end position="491"/>
    </location>
</feature>
<dbReference type="InterPro" id="IPR036935">
    <property type="entry name" value="Ribosomal_bL9_N_sf"/>
</dbReference>
<evidence type="ECO:0000313" key="6">
    <source>
        <dbReference type="Proteomes" id="UP001303647"/>
    </source>
</evidence>
<dbReference type="EMBL" id="MU857695">
    <property type="protein sequence ID" value="KAK4245625.1"/>
    <property type="molecule type" value="Genomic_DNA"/>
</dbReference>
<evidence type="ECO:0000256" key="1">
    <source>
        <dbReference type="ARBA" id="ARBA00010605"/>
    </source>
</evidence>
<dbReference type="AlphaFoldDB" id="A0AAN7CP29"/>
<name>A0AAN7CP29_9PEZI</name>
<comment type="caution">
    <text evidence="5">The sequence shown here is derived from an EMBL/GenBank/DDBJ whole genome shotgun (WGS) entry which is preliminary data.</text>
</comment>
<comment type="similarity">
    <text evidence="1">Belongs to the bacterial ribosomal protein bL9 family.</text>
</comment>
<dbReference type="Gene3D" id="3.30.559.10">
    <property type="entry name" value="Chloramphenicol acetyltransferase-like domain"/>
    <property type="match status" value="1"/>
</dbReference>
<keyword evidence="6" id="KW-1185">Reference proteome</keyword>
<evidence type="ECO:0000313" key="5">
    <source>
        <dbReference type="EMBL" id="KAK4245625.1"/>
    </source>
</evidence>
<gene>
    <name evidence="5" type="ORF">C7999DRAFT_16170</name>
</gene>
<dbReference type="InterPro" id="IPR052058">
    <property type="entry name" value="Alcohol_O-acetyltransferase"/>
</dbReference>
<reference evidence="5" key="2">
    <citation type="submission" date="2023-05" db="EMBL/GenBank/DDBJ databases">
        <authorList>
            <consortium name="Lawrence Berkeley National Laboratory"/>
            <person name="Steindorff A."/>
            <person name="Hensen N."/>
            <person name="Bonometti L."/>
            <person name="Westerberg I."/>
            <person name="Brannstrom I.O."/>
            <person name="Guillou S."/>
            <person name="Cros-Aarteil S."/>
            <person name="Calhoun S."/>
            <person name="Haridas S."/>
            <person name="Kuo A."/>
            <person name="Mondo S."/>
            <person name="Pangilinan J."/>
            <person name="Riley R."/>
            <person name="Labutti K."/>
            <person name="Andreopoulos B."/>
            <person name="Lipzen A."/>
            <person name="Chen C."/>
            <person name="Yanf M."/>
            <person name="Daum C."/>
            <person name="Ng V."/>
            <person name="Clum A."/>
            <person name="Ohm R."/>
            <person name="Martin F."/>
            <person name="Silar P."/>
            <person name="Natvig D."/>
            <person name="Lalanne C."/>
            <person name="Gautier V."/>
            <person name="Ament-Velasquez S.L."/>
            <person name="Kruys A."/>
            <person name="Hutchinson M.I."/>
            <person name="Powell A.J."/>
            <person name="Barry K."/>
            <person name="Miller A.N."/>
            <person name="Grigoriev I.V."/>
            <person name="Debuchy R."/>
            <person name="Gladieux P."/>
            <person name="Thoren M.H."/>
            <person name="Johannesson H."/>
        </authorList>
    </citation>
    <scope>NUCLEOTIDE SEQUENCE</scope>
    <source>
        <strain evidence="5">CBS 359.72</strain>
    </source>
</reference>
<sequence>MSGPGKGEVVRPLGPWLRGRDIYGVLKQALANIVLAIPSLGVGISGQDTPKPQFVQQASINLEDHFEFLERKCEDLATHDAILIGILQDRHDRSWPNVEHQPPWKLTVVAWGALGGEVDMFVFDAVFAAHHSIADGRSTALFHKAFLGELNRPNGQPAPLSGNTLNLKEVAPQAHSRPQEELVRFSTSWGFIVRTLWHELAPAWLQGRQPPAPWAGKTITLNPCRTRLQIVRVPSTAVPNILAACRARQTTLTPFLHAMILASLSKQLPPEKAAAFRSTTPIDLRPFIDESSSNGRSLNLFGVFVTGQTHTFDAPTIAALRQGPSTDKIWEVAVGLRRSMKQHLDNVPKDDIMSILGWVPNWRDFWLSKVGRARQNTWEVSNIGSLPGCQEAEDEAGWKIQRSFMSQSAAVAGAAPLSVSNVGASALSMVQVRTKSNRMRPRDQGVVVRLLEDIPRFGRKDAVFRIERGRMRNQWFPHKRAEYMTPARFRELGLTRDDIGERDALYGTMEAAEFEESSEVDTPSATVLTTPPEKAHTILTTLIPSTLAFHRKPIPAPAPPPPSQSISPLVASAKADAAYDRDAPVAIYGSVSATDVVSHIKGLLVNDVEGSRIALGPEDVRFLGLDEETDRIKTLGRWEVDISVGGTGLEPVRKVVEILPLAEGSDGGEAQPTS</sequence>
<dbReference type="InterPro" id="IPR010828">
    <property type="entry name" value="Atf2/Sli1-like"/>
</dbReference>
<evidence type="ECO:0000256" key="3">
    <source>
        <dbReference type="ARBA" id="ARBA00023274"/>
    </source>
</evidence>
<organism evidence="5 6">
    <name type="scientific">Corynascus novoguineensis</name>
    <dbReference type="NCBI Taxonomy" id="1126955"/>
    <lineage>
        <taxon>Eukaryota</taxon>
        <taxon>Fungi</taxon>
        <taxon>Dikarya</taxon>
        <taxon>Ascomycota</taxon>
        <taxon>Pezizomycotina</taxon>
        <taxon>Sordariomycetes</taxon>
        <taxon>Sordariomycetidae</taxon>
        <taxon>Sordariales</taxon>
        <taxon>Chaetomiaceae</taxon>
        <taxon>Corynascus</taxon>
    </lineage>
</organism>
<evidence type="ECO:0000259" key="4">
    <source>
        <dbReference type="Pfam" id="PF01281"/>
    </source>
</evidence>
<dbReference type="SUPFAM" id="SSF55658">
    <property type="entry name" value="L9 N-domain-like"/>
    <property type="match status" value="1"/>
</dbReference>
<dbReference type="InterPro" id="IPR009027">
    <property type="entry name" value="Ribosomal_bL9/RNase_H1_N"/>
</dbReference>
<dbReference type="Pfam" id="PF07247">
    <property type="entry name" value="AATase"/>
    <property type="match status" value="1"/>
</dbReference>
<dbReference type="GO" id="GO:0005840">
    <property type="term" value="C:ribosome"/>
    <property type="evidence" value="ECO:0007669"/>
    <property type="project" value="UniProtKB-KW"/>
</dbReference>
<keyword evidence="3" id="KW-0687">Ribonucleoprotein</keyword>
<dbReference type="PANTHER" id="PTHR28037:SF1">
    <property type="entry name" value="ALCOHOL O-ACETYLTRANSFERASE 1-RELATED"/>
    <property type="match status" value="1"/>
</dbReference>
<keyword evidence="2" id="KW-0689">Ribosomal protein</keyword>
<dbReference type="Pfam" id="PF01281">
    <property type="entry name" value="Ribosomal_L9_N"/>
    <property type="match status" value="1"/>
</dbReference>
<dbReference type="Gene3D" id="3.40.5.10">
    <property type="entry name" value="Ribosomal protein L9, N-terminal domain"/>
    <property type="match status" value="1"/>
</dbReference>
<dbReference type="GO" id="GO:0008080">
    <property type="term" value="F:N-acetyltransferase activity"/>
    <property type="evidence" value="ECO:0007669"/>
    <property type="project" value="TreeGrafter"/>
</dbReference>
<dbReference type="InterPro" id="IPR023213">
    <property type="entry name" value="CAT-like_dom_sf"/>
</dbReference>